<dbReference type="Pfam" id="PF00664">
    <property type="entry name" value="ABC_membrane"/>
    <property type="match status" value="1"/>
</dbReference>
<dbReference type="OrthoDB" id="9780296at2"/>
<organism evidence="10 11">
    <name type="scientific">Phaeodactylibacter luteus</name>
    <dbReference type="NCBI Taxonomy" id="1564516"/>
    <lineage>
        <taxon>Bacteria</taxon>
        <taxon>Pseudomonadati</taxon>
        <taxon>Bacteroidota</taxon>
        <taxon>Saprospiria</taxon>
        <taxon>Saprospirales</taxon>
        <taxon>Haliscomenobacteraceae</taxon>
        <taxon>Phaeodactylibacter</taxon>
    </lineage>
</organism>
<evidence type="ECO:0000256" key="3">
    <source>
        <dbReference type="ARBA" id="ARBA00022741"/>
    </source>
</evidence>
<dbReference type="InterPro" id="IPR003439">
    <property type="entry name" value="ABC_transporter-like_ATP-bd"/>
</dbReference>
<evidence type="ECO:0000259" key="9">
    <source>
        <dbReference type="PROSITE" id="PS50929"/>
    </source>
</evidence>
<dbReference type="PROSITE" id="PS50893">
    <property type="entry name" value="ABC_TRANSPORTER_2"/>
    <property type="match status" value="1"/>
</dbReference>
<dbReference type="GO" id="GO:0005886">
    <property type="term" value="C:plasma membrane"/>
    <property type="evidence" value="ECO:0007669"/>
    <property type="project" value="UniProtKB-SubCell"/>
</dbReference>
<evidence type="ECO:0000256" key="7">
    <source>
        <dbReference type="SAM" id="Phobius"/>
    </source>
</evidence>
<comment type="caution">
    <text evidence="10">The sequence shown here is derived from an EMBL/GenBank/DDBJ whole genome shotgun (WGS) entry which is preliminary data.</text>
</comment>
<dbReference type="Gene3D" id="1.20.1560.10">
    <property type="entry name" value="ABC transporter type 1, transmembrane domain"/>
    <property type="match status" value="1"/>
</dbReference>
<keyword evidence="4 10" id="KW-0067">ATP-binding</keyword>
<dbReference type="AlphaFoldDB" id="A0A5C6RJQ2"/>
<feature type="transmembrane region" description="Helical" evidence="7">
    <location>
        <begin position="21"/>
        <end position="44"/>
    </location>
</feature>
<dbReference type="InterPro" id="IPR003593">
    <property type="entry name" value="AAA+_ATPase"/>
</dbReference>
<dbReference type="InterPro" id="IPR039421">
    <property type="entry name" value="Type_1_exporter"/>
</dbReference>
<evidence type="ECO:0000256" key="5">
    <source>
        <dbReference type="ARBA" id="ARBA00022989"/>
    </source>
</evidence>
<dbReference type="PROSITE" id="PS50929">
    <property type="entry name" value="ABC_TM1F"/>
    <property type="match status" value="1"/>
</dbReference>
<dbReference type="GO" id="GO:0016887">
    <property type="term" value="F:ATP hydrolysis activity"/>
    <property type="evidence" value="ECO:0007669"/>
    <property type="project" value="InterPro"/>
</dbReference>
<feature type="domain" description="ABC transporter" evidence="8">
    <location>
        <begin position="371"/>
        <end position="606"/>
    </location>
</feature>
<feature type="transmembrane region" description="Helical" evidence="7">
    <location>
        <begin position="196"/>
        <end position="216"/>
    </location>
</feature>
<keyword evidence="3" id="KW-0547">Nucleotide-binding</keyword>
<dbReference type="SMART" id="SM00382">
    <property type="entry name" value="AAA"/>
    <property type="match status" value="1"/>
</dbReference>
<evidence type="ECO:0000256" key="6">
    <source>
        <dbReference type="ARBA" id="ARBA00023136"/>
    </source>
</evidence>
<dbReference type="PANTHER" id="PTHR43394:SF1">
    <property type="entry name" value="ATP-BINDING CASSETTE SUB-FAMILY B MEMBER 10, MITOCHONDRIAL"/>
    <property type="match status" value="1"/>
</dbReference>
<dbReference type="InterPro" id="IPR017871">
    <property type="entry name" value="ABC_transporter-like_CS"/>
</dbReference>
<dbReference type="PANTHER" id="PTHR43394">
    <property type="entry name" value="ATP-DEPENDENT PERMEASE MDL1, MITOCHONDRIAL"/>
    <property type="match status" value="1"/>
</dbReference>
<dbReference type="GO" id="GO:0015421">
    <property type="term" value="F:ABC-type oligopeptide transporter activity"/>
    <property type="evidence" value="ECO:0007669"/>
    <property type="project" value="TreeGrafter"/>
</dbReference>
<gene>
    <name evidence="10" type="ORF">FRY97_16810</name>
</gene>
<feature type="transmembrane region" description="Helical" evidence="7">
    <location>
        <begin position="89"/>
        <end position="108"/>
    </location>
</feature>
<dbReference type="SUPFAM" id="SSF52540">
    <property type="entry name" value="P-loop containing nucleoside triphosphate hydrolases"/>
    <property type="match status" value="1"/>
</dbReference>
<dbReference type="Proteomes" id="UP000321580">
    <property type="component" value="Unassembled WGS sequence"/>
</dbReference>
<evidence type="ECO:0000256" key="4">
    <source>
        <dbReference type="ARBA" id="ARBA00022840"/>
    </source>
</evidence>
<comment type="subcellular location">
    <subcellularLocation>
        <location evidence="1">Cell membrane</location>
        <topology evidence="1">Multi-pass membrane protein</topology>
    </subcellularLocation>
</comment>
<dbReference type="PROSITE" id="PS00211">
    <property type="entry name" value="ABC_TRANSPORTER_1"/>
    <property type="match status" value="1"/>
</dbReference>
<dbReference type="InterPro" id="IPR036640">
    <property type="entry name" value="ABC1_TM_sf"/>
</dbReference>
<evidence type="ECO:0000256" key="2">
    <source>
        <dbReference type="ARBA" id="ARBA00022692"/>
    </source>
</evidence>
<keyword evidence="5 7" id="KW-1133">Transmembrane helix</keyword>
<dbReference type="InterPro" id="IPR011527">
    <property type="entry name" value="ABC1_TM_dom"/>
</dbReference>
<dbReference type="FunFam" id="3.40.50.300:FF:000218">
    <property type="entry name" value="Multidrug ABC transporter ATP-binding protein"/>
    <property type="match status" value="1"/>
</dbReference>
<dbReference type="CDD" id="cd18552">
    <property type="entry name" value="ABC_6TM_MsbA_like"/>
    <property type="match status" value="1"/>
</dbReference>
<sequence>MSKKQSSFWRLIGYMRNYKGMVALNVISNILTAVFTALSIPLLVPFLEVLFDRRELILEQPPGGFSAEAIAAQFNYYISQLIVEQGKESALIVVCGAILSVFLLKNLFRYLSLFFMAPVRNGIIRDLRAQLFDKLLRLPLPYFSEERKGDLMSRMTSDVQEVESSILNVLEAVFREPLIIVGALSFMLYVSPGLTGFVFVLMIFTGVVIGGIGRRLKKSSNAVQGRLGNIVSIVEEALGGLRIIKGFNAEAYQRRKFAEENNGYRYALTRLLWRRDLASPLSEFLGIGTVAVLLWYGSRQVFSGVLDAETFLTFIFAFYNVIDPAKSLSKSVYNVQKGVGAMQRIEGLLDAPVSIQDAPGAKPLSEFKEGIAYQQVTFAYREDEGPALKDINLSIPRGKSVALVGASGAGKSTLVDLLPRFYDIAQGAILIDGHNIKDYRLQDLRAQMGIVSQEAILFNDSIYNNIVFGLEGVSPQEVEAAAKAANAHDFIMATERGYQTNIGDRGNKLSGGQRQRLTIARAILKNPPILILDEATSALDSESEQLVQQALLELMKNRTSIVIAHRLSTIQYADEIVVMDQGAIVERGTHQSLLDKGGAYQKLVELQAF</sequence>
<dbReference type="SUPFAM" id="SSF90123">
    <property type="entry name" value="ABC transporter transmembrane region"/>
    <property type="match status" value="1"/>
</dbReference>
<protein>
    <submittedName>
        <fullName evidence="10">ABC transporter ATP-binding protein</fullName>
    </submittedName>
</protein>
<dbReference type="Pfam" id="PF00005">
    <property type="entry name" value="ABC_tran"/>
    <property type="match status" value="1"/>
</dbReference>
<name>A0A5C6RJQ2_9BACT</name>
<proteinExistence type="predicted"/>
<dbReference type="Gene3D" id="3.40.50.300">
    <property type="entry name" value="P-loop containing nucleotide triphosphate hydrolases"/>
    <property type="match status" value="1"/>
</dbReference>
<evidence type="ECO:0000313" key="11">
    <source>
        <dbReference type="Proteomes" id="UP000321580"/>
    </source>
</evidence>
<keyword evidence="2 7" id="KW-0812">Transmembrane</keyword>
<reference evidence="10 11" key="1">
    <citation type="submission" date="2019-08" db="EMBL/GenBank/DDBJ databases">
        <title>Genome of Phaeodactylibacter luteus.</title>
        <authorList>
            <person name="Bowman J.P."/>
        </authorList>
    </citation>
    <scope>NUCLEOTIDE SEQUENCE [LARGE SCALE GENOMIC DNA]</scope>
    <source>
        <strain evidence="10 11">KCTC 42180</strain>
    </source>
</reference>
<dbReference type="InterPro" id="IPR027417">
    <property type="entry name" value="P-loop_NTPase"/>
</dbReference>
<keyword evidence="6 7" id="KW-0472">Membrane</keyword>
<accession>A0A5C6RJQ2</accession>
<dbReference type="RefSeq" id="WP_147168731.1">
    <property type="nucleotide sequence ID" value="NZ_VOOR01000042.1"/>
</dbReference>
<evidence type="ECO:0000256" key="1">
    <source>
        <dbReference type="ARBA" id="ARBA00004651"/>
    </source>
</evidence>
<evidence type="ECO:0000313" key="10">
    <source>
        <dbReference type="EMBL" id="TXB61910.1"/>
    </source>
</evidence>
<dbReference type="EMBL" id="VOOR01000042">
    <property type="protein sequence ID" value="TXB61910.1"/>
    <property type="molecule type" value="Genomic_DNA"/>
</dbReference>
<dbReference type="GO" id="GO:0005524">
    <property type="term" value="F:ATP binding"/>
    <property type="evidence" value="ECO:0007669"/>
    <property type="project" value="UniProtKB-KW"/>
</dbReference>
<feature type="domain" description="ABC transmembrane type-1" evidence="9">
    <location>
        <begin position="67"/>
        <end position="337"/>
    </location>
</feature>
<evidence type="ECO:0000259" key="8">
    <source>
        <dbReference type="PROSITE" id="PS50893"/>
    </source>
</evidence>
<keyword evidence="11" id="KW-1185">Reference proteome</keyword>